<evidence type="ECO:0000313" key="6">
    <source>
        <dbReference type="EMBL" id="AIT60276.1"/>
    </source>
</evidence>
<keyword evidence="3" id="KW-0378">Hydrolase</keyword>
<accession>A0A097IDR8</accession>
<dbReference type="SUPFAM" id="SSF102215">
    <property type="entry name" value="Creatininase"/>
    <property type="match status" value="1"/>
</dbReference>
<name>A0A097IDR8_9CORY</name>
<proteinExistence type="inferred from homology"/>
<dbReference type="PANTHER" id="PTHR35005:SF1">
    <property type="entry name" value="2-AMINO-5-FORMYLAMINO-6-RIBOSYLAMINOPYRIMIDIN-4(3H)-ONE 5'-MONOPHOSPHATE DEFORMYLASE"/>
    <property type="match status" value="1"/>
</dbReference>
<comment type="cofactor">
    <cofactor evidence="1">
        <name>Zn(2+)</name>
        <dbReference type="ChEBI" id="CHEBI:29105"/>
    </cofactor>
</comment>
<dbReference type="KEGG" id="cdo:CDOO_02660"/>
<evidence type="ECO:0000256" key="1">
    <source>
        <dbReference type="ARBA" id="ARBA00001947"/>
    </source>
</evidence>
<dbReference type="Gene3D" id="3.40.50.10310">
    <property type="entry name" value="Creatininase"/>
    <property type="match status" value="1"/>
</dbReference>
<keyword evidence="2" id="KW-0479">Metal-binding</keyword>
<dbReference type="RefSeq" id="WP_018021324.1">
    <property type="nucleotide sequence ID" value="NZ_AQUX01000002.1"/>
</dbReference>
<dbReference type="GO" id="GO:0047789">
    <property type="term" value="F:creatininase activity"/>
    <property type="evidence" value="ECO:0007669"/>
    <property type="project" value="InterPro"/>
</dbReference>
<evidence type="ECO:0000256" key="2">
    <source>
        <dbReference type="ARBA" id="ARBA00022723"/>
    </source>
</evidence>
<dbReference type="GO" id="GO:0016811">
    <property type="term" value="F:hydrolase activity, acting on carbon-nitrogen (but not peptide) bonds, in linear amides"/>
    <property type="evidence" value="ECO:0007669"/>
    <property type="project" value="TreeGrafter"/>
</dbReference>
<dbReference type="eggNOG" id="COG1402">
    <property type="taxonomic scope" value="Bacteria"/>
</dbReference>
<dbReference type="AlphaFoldDB" id="A0A097IDR8"/>
<dbReference type="GO" id="GO:0006601">
    <property type="term" value="P:creatine biosynthetic process"/>
    <property type="evidence" value="ECO:0007669"/>
    <property type="project" value="InterPro"/>
</dbReference>
<dbReference type="Proteomes" id="UP000029914">
    <property type="component" value="Chromosome"/>
</dbReference>
<evidence type="ECO:0000256" key="4">
    <source>
        <dbReference type="ARBA" id="ARBA00022833"/>
    </source>
</evidence>
<dbReference type="GO" id="GO:0009231">
    <property type="term" value="P:riboflavin biosynthetic process"/>
    <property type="evidence" value="ECO:0007669"/>
    <property type="project" value="TreeGrafter"/>
</dbReference>
<evidence type="ECO:0000313" key="7">
    <source>
        <dbReference type="Proteomes" id="UP000029914"/>
    </source>
</evidence>
<dbReference type="Pfam" id="PF02633">
    <property type="entry name" value="Creatininase"/>
    <property type="match status" value="1"/>
</dbReference>
<dbReference type="InterPro" id="IPR031034">
    <property type="entry name" value="Creatininase"/>
</dbReference>
<dbReference type="GO" id="GO:0006602">
    <property type="term" value="P:creatinine catabolic process"/>
    <property type="evidence" value="ECO:0007669"/>
    <property type="project" value="InterPro"/>
</dbReference>
<dbReference type="EMBL" id="CP006764">
    <property type="protein sequence ID" value="AIT60276.1"/>
    <property type="molecule type" value="Genomic_DNA"/>
</dbReference>
<protein>
    <submittedName>
        <fullName evidence="6">Amidase</fullName>
    </submittedName>
</protein>
<dbReference type="InterPro" id="IPR024087">
    <property type="entry name" value="Creatininase-like_sf"/>
</dbReference>
<reference evidence="6 7" key="1">
    <citation type="submission" date="2013-09" db="EMBL/GenBank/DDBJ databases">
        <title>Complete genome sequence of Corynebacterium doosanense CAU 212(T) (=DSM 45436(T)), isolated from activated sludge.</title>
        <authorList>
            <person name="Schaffert L."/>
            <person name="Albersmeier A."/>
            <person name="Kalinowski J."/>
            <person name="Ruckert C."/>
        </authorList>
    </citation>
    <scope>NUCLEOTIDE SEQUENCE [LARGE SCALE GENOMIC DNA]</scope>
    <source>
        <strain evidence="6 7">CAU 212</strain>
    </source>
</reference>
<dbReference type="OrthoDB" id="9801445at2"/>
<keyword evidence="4" id="KW-0862">Zinc</keyword>
<dbReference type="HOGENOM" id="CLU_055029_3_1_11"/>
<comment type="similarity">
    <text evidence="5">Belongs to the creatininase superfamily.</text>
</comment>
<keyword evidence="7" id="KW-1185">Reference proteome</keyword>
<dbReference type="GO" id="GO:0046872">
    <property type="term" value="F:metal ion binding"/>
    <property type="evidence" value="ECO:0007669"/>
    <property type="project" value="UniProtKB-KW"/>
</dbReference>
<sequence length="247" mass="25784">MTHASDMTWEDFRASTGRVAILPVGSCEQHGPHLPLSTDTVIAASIAEAVARDIDGIALPALAYGYRSAPYSGGGSLFPGTIDLSFGALTAAIADIVGELIADGFRCILVLNAHYENQGAIVDALGSLPPTEGLKVLASSWWDPVPGDVLHSLFDSGRFPGWELEHAALTETSLMMHLAPHLVREELIPGDSGFAAPAYLRFPLAEGDIPAHGALAPSAAATAEKGRLLFEASVSEIAAICAREFAG</sequence>
<dbReference type="InterPro" id="IPR003785">
    <property type="entry name" value="Creatininase/forma_Hydrolase"/>
</dbReference>
<dbReference type="STRING" id="558173.CDOO_02660"/>
<dbReference type="PANTHER" id="PTHR35005">
    <property type="entry name" value="3-DEHYDRO-SCYLLO-INOSOSE HYDROLASE"/>
    <property type="match status" value="1"/>
</dbReference>
<dbReference type="NCBIfam" id="TIGR04448">
    <property type="entry name" value="creatininase"/>
    <property type="match status" value="1"/>
</dbReference>
<evidence type="ECO:0000256" key="5">
    <source>
        <dbReference type="ARBA" id="ARBA00024029"/>
    </source>
</evidence>
<evidence type="ECO:0000256" key="3">
    <source>
        <dbReference type="ARBA" id="ARBA00022801"/>
    </source>
</evidence>
<organism evidence="6 7">
    <name type="scientific">Corynebacterium doosanense CAU 212 = DSM 45436</name>
    <dbReference type="NCBI Taxonomy" id="558173"/>
    <lineage>
        <taxon>Bacteria</taxon>
        <taxon>Bacillati</taxon>
        <taxon>Actinomycetota</taxon>
        <taxon>Actinomycetes</taxon>
        <taxon>Mycobacteriales</taxon>
        <taxon>Corynebacteriaceae</taxon>
        <taxon>Corynebacterium</taxon>
    </lineage>
</organism>
<gene>
    <name evidence="6" type="ORF">CDOO_02660</name>
</gene>